<feature type="region of interest" description="Disordered" evidence="1">
    <location>
        <begin position="1"/>
        <end position="41"/>
    </location>
</feature>
<organism evidence="2 3">
    <name type="scientific">Sulfobacillus thermosulfidooxidans</name>
    <dbReference type="NCBI Taxonomy" id="28034"/>
    <lineage>
        <taxon>Bacteria</taxon>
        <taxon>Bacillati</taxon>
        <taxon>Bacillota</taxon>
        <taxon>Clostridia</taxon>
        <taxon>Eubacteriales</taxon>
        <taxon>Clostridiales Family XVII. Incertae Sedis</taxon>
        <taxon>Sulfobacillus</taxon>
    </lineage>
</organism>
<feature type="compositionally biased region" description="Basic and acidic residues" evidence="1">
    <location>
        <begin position="1"/>
        <end position="14"/>
    </location>
</feature>
<sequence length="113" mass="13062">MNEEHRHAKGKWESFDPEEIPPIEDDLPPGAHRTPPKGYPLDRNQYAIPAWYALPIDTPEHARNAASRFPQMDVYDQLGPAAKERIWRRIVDAERVFGIEPSREVLERAGYSE</sequence>
<feature type="compositionally biased region" description="Acidic residues" evidence="1">
    <location>
        <begin position="15"/>
        <end position="27"/>
    </location>
</feature>
<proteinExistence type="predicted"/>
<gene>
    <name evidence="2" type="ORF">C7B47_16255</name>
</gene>
<protein>
    <submittedName>
        <fullName evidence="2">Uncharacterized protein</fullName>
    </submittedName>
</protein>
<dbReference type="Proteomes" id="UP000242705">
    <property type="component" value="Unassembled WGS sequence"/>
</dbReference>
<evidence type="ECO:0000313" key="3">
    <source>
        <dbReference type="Proteomes" id="UP000242705"/>
    </source>
</evidence>
<dbReference type="RefSeq" id="WP_076006471.1">
    <property type="nucleotide sequence ID" value="NZ_MDZD01000005.1"/>
</dbReference>
<reference evidence="2 3" key="1">
    <citation type="journal article" date="2014" name="BMC Genomics">
        <title>Comparison of environmental and isolate Sulfobacillus genomes reveals diverse carbon, sulfur, nitrogen, and hydrogen metabolisms.</title>
        <authorList>
            <person name="Justice N.B."/>
            <person name="Norman A."/>
            <person name="Brown C.T."/>
            <person name="Singh A."/>
            <person name="Thomas B.C."/>
            <person name="Banfield J.F."/>
        </authorList>
    </citation>
    <scope>NUCLEOTIDE SEQUENCE [LARGE SCALE GENOMIC DNA]</scope>
    <source>
        <strain evidence="2">AMDSBA5</strain>
    </source>
</reference>
<comment type="caution">
    <text evidence="2">The sequence shown here is derived from an EMBL/GenBank/DDBJ whole genome shotgun (WGS) entry which is preliminary data.</text>
</comment>
<name>A0A1R0IJZ1_SULTH</name>
<evidence type="ECO:0000256" key="1">
    <source>
        <dbReference type="SAM" id="MobiDB-lite"/>
    </source>
</evidence>
<dbReference type="Pfam" id="PF20223">
    <property type="entry name" value="DUF6582"/>
    <property type="match status" value="1"/>
</dbReference>
<dbReference type="EMBL" id="PXYX01000076">
    <property type="protein sequence ID" value="PSR22992.1"/>
    <property type="molecule type" value="Genomic_DNA"/>
</dbReference>
<accession>A0A1R0IJZ1</accession>
<evidence type="ECO:0000313" key="2">
    <source>
        <dbReference type="EMBL" id="PSR22992.1"/>
    </source>
</evidence>
<dbReference type="InterPro" id="IPR046489">
    <property type="entry name" value="DUF6582"/>
</dbReference>
<dbReference type="AlphaFoldDB" id="A0A1R0IJZ1"/>